<dbReference type="Pfam" id="PF06985">
    <property type="entry name" value="HET"/>
    <property type="match status" value="1"/>
</dbReference>
<protein>
    <submittedName>
        <fullName evidence="2">Heterokaryon incompatibility protein-domain-containing protein</fullName>
    </submittedName>
</protein>
<dbReference type="PANTHER" id="PTHR10622:SF10">
    <property type="entry name" value="HET DOMAIN-CONTAINING PROTEIN"/>
    <property type="match status" value="1"/>
</dbReference>
<dbReference type="InterPro" id="IPR010730">
    <property type="entry name" value="HET"/>
</dbReference>
<dbReference type="EMBL" id="MU853940">
    <property type="protein sequence ID" value="KAK3935120.1"/>
    <property type="molecule type" value="Genomic_DNA"/>
</dbReference>
<proteinExistence type="predicted"/>
<feature type="domain" description="Heterokaryon incompatibility" evidence="1">
    <location>
        <begin position="20"/>
        <end position="108"/>
    </location>
</feature>
<dbReference type="Proteomes" id="UP001303473">
    <property type="component" value="Unassembled WGS sequence"/>
</dbReference>
<evidence type="ECO:0000313" key="3">
    <source>
        <dbReference type="Proteomes" id="UP001303473"/>
    </source>
</evidence>
<organism evidence="2 3">
    <name type="scientific">Diplogelasinospora grovesii</name>
    <dbReference type="NCBI Taxonomy" id="303347"/>
    <lineage>
        <taxon>Eukaryota</taxon>
        <taxon>Fungi</taxon>
        <taxon>Dikarya</taxon>
        <taxon>Ascomycota</taxon>
        <taxon>Pezizomycotina</taxon>
        <taxon>Sordariomycetes</taxon>
        <taxon>Sordariomycetidae</taxon>
        <taxon>Sordariales</taxon>
        <taxon>Diplogelasinosporaceae</taxon>
        <taxon>Diplogelasinospora</taxon>
    </lineage>
</organism>
<dbReference type="AlphaFoldDB" id="A0AAN6RZN8"/>
<gene>
    <name evidence="2" type="ORF">QBC46DRAFT_56703</name>
</gene>
<keyword evidence="3" id="KW-1185">Reference proteome</keyword>
<dbReference type="PANTHER" id="PTHR10622">
    <property type="entry name" value="HET DOMAIN-CONTAINING PROTEIN"/>
    <property type="match status" value="1"/>
</dbReference>
<evidence type="ECO:0000313" key="2">
    <source>
        <dbReference type="EMBL" id="KAK3935120.1"/>
    </source>
</evidence>
<evidence type="ECO:0000259" key="1">
    <source>
        <dbReference type="Pfam" id="PF06985"/>
    </source>
</evidence>
<sequence length="654" mass="74227">MRLLNVETLRLETWVDPPPYAILSHVWMEQEVLFHDIQQGEEHMKRLKGFSKVQGACNQAKLDMFCYIWIDTCCIDKSSSAELSEAINSMFKWYQKSRTCYAYLADVDIDMDDDIDRDDLQQSRWFRRGWTLQELIAPKNVELYDWKWRSLGNRSLLATQLSYITGIHESVLTMNHPFGSHKPEAGRDGRCSTCGARATIESILRTHSIATRMSWAAQRKTTREEDEAYCLMGLFGVNMPLLYGEGRKAFLRLQREIVASSNDQSILVHTGTAPEYGAPFSNTIEKFKFFAPISNTTEEFLAPSPAHFSHKVSMGQLSSPVILDKDGLSIELLLCPCDLIFGRQSGKVSATIGILECHSTSNDLSRFAIFMQRVDGTRDTYQRLTTLLLELGPNVKSPLGRGDVHGWSRSDWKSNLGWFHPEKFEELHGSSFETAMTRVYFDLAQTERSRVRLLGNQTNPPLSMSSMPYCAIRTIIQPATDQWTIQSFPASEASTQNGIEVFIPGIKQLPRREDFDSNVYDLGTRVLLFLGQDPKSLNGALIAVGYASQLVPWCRIVGHTPPWDDWYIPPLICGSPHYEGLLERLRITLLNQKLSQVESSLESGEIVDIARSLKQDSCVVDDRSLEVAIEPHYFMERHKLEISIKISERVNSGD</sequence>
<comment type="caution">
    <text evidence="2">The sequence shown here is derived from an EMBL/GenBank/DDBJ whole genome shotgun (WGS) entry which is preliminary data.</text>
</comment>
<reference evidence="3" key="1">
    <citation type="journal article" date="2023" name="Mol. Phylogenet. Evol.">
        <title>Genome-scale phylogeny and comparative genomics of the fungal order Sordariales.</title>
        <authorList>
            <person name="Hensen N."/>
            <person name="Bonometti L."/>
            <person name="Westerberg I."/>
            <person name="Brannstrom I.O."/>
            <person name="Guillou S."/>
            <person name="Cros-Aarteil S."/>
            <person name="Calhoun S."/>
            <person name="Haridas S."/>
            <person name="Kuo A."/>
            <person name="Mondo S."/>
            <person name="Pangilinan J."/>
            <person name="Riley R."/>
            <person name="LaButti K."/>
            <person name="Andreopoulos B."/>
            <person name="Lipzen A."/>
            <person name="Chen C."/>
            <person name="Yan M."/>
            <person name="Daum C."/>
            <person name="Ng V."/>
            <person name="Clum A."/>
            <person name="Steindorff A."/>
            <person name="Ohm R.A."/>
            <person name="Martin F."/>
            <person name="Silar P."/>
            <person name="Natvig D.O."/>
            <person name="Lalanne C."/>
            <person name="Gautier V."/>
            <person name="Ament-Velasquez S.L."/>
            <person name="Kruys A."/>
            <person name="Hutchinson M.I."/>
            <person name="Powell A.J."/>
            <person name="Barry K."/>
            <person name="Miller A.N."/>
            <person name="Grigoriev I.V."/>
            <person name="Debuchy R."/>
            <person name="Gladieux P."/>
            <person name="Hiltunen Thoren M."/>
            <person name="Johannesson H."/>
        </authorList>
    </citation>
    <scope>NUCLEOTIDE SEQUENCE [LARGE SCALE GENOMIC DNA]</scope>
    <source>
        <strain evidence="3">CBS 340.73</strain>
    </source>
</reference>
<name>A0AAN6RZN8_9PEZI</name>
<accession>A0AAN6RZN8</accession>